<dbReference type="AlphaFoldDB" id="M8E0Q2"/>
<sequence>MTIHPVIRLNVLARDVDNARQIVDAAEGRVLIGIMVKGYPSVEAAAETIRAYQQASIPVSVGLGAGDPSQWKKVAETAVLTKPDHVNQVFPAAGYTLGALQAVDSRHTLVNALIAPSGTPGKVIVATGPLSGQAQDLVSCDAAAAMLAEIGVHSVKFYPVGGTEKLDEVKMMAKAAVRYGIPVFEPTGGIDEKSIRPIVETCLEQGVKEVIPHVYTSIVDRETGLTWLDQVEDLLAALPAV</sequence>
<dbReference type="STRING" id="1300222.I532_08852"/>
<evidence type="ECO:0000313" key="2">
    <source>
        <dbReference type="Proteomes" id="UP000012081"/>
    </source>
</evidence>
<proteinExistence type="predicted"/>
<reference evidence="1 2" key="1">
    <citation type="submission" date="2013-03" db="EMBL/GenBank/DDBJ databases">
        <title>Assembly of a new bacterial strain Brevibacillus borstelensis AK1.</title>
        <authorList>
            <person name="Rajan I."/>
            <person name="PoliReddy D."/>
            <person name="Sugumar T."/>
            <person name="Rathinam K."/>
            <person name="Alqarawi S."/>
            <person name="Khalil A.B."/>
            <person name="Sivakumar N."/>
        </authorList>
    </citation>
    <scope>NUCLEOTIDE SEQUENCE [LARGE SCALE GENOMIC DNA]</scope>
    <source>
        <strain evidence="1 2">AK1</strain>
    </source>
</reference>
<dbReference type="EMBL" id="APBN01000003">
    <property type="protein sequence ID" value="EMT52876.1"/>
    <property type="molecule type" value="Genomic_DNA"/>
</dbReference>
<comment type="caution">
    <text evidence="1">The sequence shown here is derived from an EMBL/GenBank/DDBJ whole genome shotgun (WGS) entry which is preliminary data.</text>
</comment>
<gene>
    <name evidence="1" type="ORF">I532_08852</name>
</gene>
<evidence type="ECO:0008006" key="3">
    <source>
        <dbReference type="Google" id="ProtNLM"/>
    </source>
</evidence>
<dbReference type="Gene3D" id="3.20.20.70">
    <property type="entry name" value="Aldolase class I"/>
    <property type="match status" value="1"/>
</dbReference>
<evidence type="ECO:0000313" key="1">
    <source>
        <dbReference type="EMBL" id="EMT52876.1"/>
    </source>
</evidence>
<name>M8E0Q2_9BACL</name>
<keyword evidence="2" id="KW-1185">Reference proteome</keyword>
<dbReference type="OrthoDB" id="6580179at2"/>
<dbReference type="NCBIfam" id="TIGR03581">
    <property type="entry name" value="EF_0839"/>
    <property type="match status" value="1"/>
</dbReference>
<accession>M8E0Q2</accession>
<dbReference type="RefSeq" id="WP_003387711.1">
    <property type="nucleotide sequence ID" value="NZ_APBN01000003.1"/>
</dbReference>
<dbReference type="Pfam" id="PF07071">
    <property type="entry name" value="KDGP_aldolase"/>
    <property type="match status" value="1"/>
</dbReference>
<protein>
    <recommendedName>
        <fullName evidence="3">4-hydroxy-2-ketovalerate aldolase</fullName>
    </recommendedName>
</protein>
<dbReference type="PATRIC" id="fig|1300222.3.peg.1823"/>
<organism evidence="1 2">
    <name type="scientific">Brevibacillus borstelensis AK1</name>
    <dbReference type="NCBI Taxonomy" id="1300222"/>
    <lineage>
        <taxon>Bacteria</taxon>
        <taxon>Bacillati</taxon>
        <taxon>Bacillota</taxon>
        <taxon>Bacilli</taxon>
        <taxon>Bacillales</taxon>
        <taxon>Paenibacillaceae</taxon>
        <taxon>Brevibacillus</taxon>
    </lineage>
</organism>
<dbReference type="InterPro" id="IPR013785">
    <property type="entry name" value="Aldolase_TIM"/>
</dbReference>
<dbReference type="InterPro" id="IPR010763">
    <property type="entry name" value="DgaF"/>
</dbReference>
<dbReference type="Proteomes" id="UP000012081">
    <property type="component" value="Unassembled WGS sequence"/>
</dbReference>